<dbReference type="PATRIC" id="fig|1076.23.peg.2481"/>
<dbReference type="RefSeq" id="WP_044410688.1">
    <property type="nucleotide sequence ID" value="NZ_JXXE01000237.1"/>
</dbReference>
<protein>
    <recommendedName>
        <fullName evidence="3">HicB-like antitoxin of toxin-antitoxin system domain-containing protein</fullName>
    </recommendedName>
</protein>
<organism evidence="1 2">
    <name type="scientific">Rhodopseudomonas palustris</name>
    <dbReference type="NCBI Taxonomy" id="1076"/>
    <lineage>
        <taxon>Bacteria</taxon>
        <taxon>Pseudomonadati</taxon>
        <taxon>Pseudomonadota</taxon>
        <taxon>Alphaproteobacteria</taxon>
        <taxon>Hyphomicrobiales</taxon>
        <taxon>Nitrobacteraceae</taxon>
        <taxon>Rhodopseudomonas</taxon>
    </lineage>
</organism>
<proteinExistence type="predicted"/>
<gene>
    <name evidence="1" type="ORF">OO17_12085</name>
</gene>
<comment type="caution">
    <text evidence="1">The sequence shown here is derived from an EMBL/GenBank/DDBJ whole genome shotgun (WGS) entry which is preliminary data.</text>
</comment>
<dbReference type="SUPFAM" id="SSF143100">
    <property type="entry name" value="TTHA1013/TTHA0281-like"/>
    <property type="match status" value="1"/>
</dbReference>
<evidence type="ECO:0000313" key="2">
    <source>
        <dbReference type="Proteomes" id="UP000032515"/>
    </source>
</evidence>
<dbReference type="OrthoDB" id="9807959at2"/>
<accession>A0A0D7EU45</accession>
<dbReference type="InterPro" id="IPR035069">
    <property type="entry name" value="TTHA1013/TTHA0281-like"/>
</dbReference>
<evidence type="ECO:0000313" key="1">
    <source>
        <dbReference type="EMBL" id="KIZ42957.1"/>
    </source>
</evidence>
<name>A0A0D7EU45_RHOPL</name>
<sequence>MFYRDEDEGFIALAPNLPGCSAFGETQEQAVAESRDAIVAWQLAARSARESGSRAITAARRCGQGRIQLPIGAALFPPDFFGLLT</sequence>
<dbReference type="Proteomes" id="UP000032515">
    <property type="component" value="Unassembled WGS sequence"/>
</dbReference>
<evidence type="ECO:0008006" key="3">
    <source>
        <dbReference type="Google" id="ProtNLM"/>
    </source>
</evidence>
<dbReference type="Gene3D" id="3.30.160.250">
    <property type="match status" value="1"/>
</dbReference>
<dbReference type="EMBL" id="JXXE01000237">
    <property type="protein sequence ID" value="KIZ42957.1"/>
    <property type="molecule type" value="Genomic_DNA"/>
</dbReference>
<reference evidence="1 2" key="1">
    <citation type="submission" date="2014-11" db="EMBL/GenBank/DDBJ databases">
        <title>Genomics and ecophysiology of heterotrophic nitrogen fixing bacteria isolated from estuarine surface water.</title>
        <authorList>
            <person name="Bentzon-Tilia M."/>
            <person name="Severin I."/>
            <person name="Hansen L.H."/>
            <person name="Riemann L."/>
        </authorList>
    </citation>
    <scope>NUCLEOTIDE SEQUENCE [LARGE SCALE GENOMIC DNA]</scope>
    <source>
        <strain evidence="1 2">BAL398</strain>
    </source>
</reference>
<dbReference type="AlphaFoldDB" id="A0A0D7EU45"/>